<dbReference type="AlphaFoldDB" id="A0A9W6TV64"/>
<comment type="caution">
    <text evidence="3">The sequence shown here is derived from an EMBL/GenBank/DDBJ whole genome shotgun (WGS) entry which is preliminary data.</text>
</comment>
<feature type="region of interest" description="Disordered" evidence="1">
    <location>
        <begin position="81"/>
        <end position="117"/>
    </location>
</feature>
<proteinExistence type="predicted"/>
<name>A0A9W6TV64_9STRA</name>
<evidence type="ECO:0000256" key="2">
    <source>
        <dbReference type="SAM" id="SignalP"/>
    </source>
</evidence>
<organism evidence="3 4">
    <name type="scientific">Phytophthora fragariaefolia</name>
    <dbReference type="NCBI Taxonomy" id="1490495"/>
    <lineage>
        <taxon>Eukaryota</taxon>
        <taxon>Sar</taxon>
        <taxon>Stramenopiles</taxon>
        <taxon>Oomycota</taxon>
        <taxon>Peronosporomycetes</taxon>
        <taxon>Peronosporales</taxon>
        <taxon>Peronosporaceae</taxon>
        <taxon>Phytophthora</taxon>
    </lineage>
</organism>
<feature type="region of interest" description="Disordered" evidence="1">
    <location>
        <begin position="26"/>
        <end position="45"/>
    </location>
</feature>
<gene>
    <name evidence="3" type="ORF">Pfra01_000235400</name>
</gene>
<feature type="signal peptide" evidence="2">
    <location>
        <begin position="1"/>
        <end position="24"/>
    </location>
</feature>
<evidence type="ECO:0000313" key="3">
    <source>
        <dbReference type="EMBL" id="GMF20253.1"/>
    </source>
</evidence>
<keyword evidence="2" id="KW-0732">Signal</keyword>
<dbReference type="EMBL" id="BSXT01000190">
    <property type="protein sequence ID" value="GMF20253.1"/>
    <property type="molecule type" value="Genomic_DNA"/>
</dbReference>
<reference evidence="3" key="1">
    <citation type="submission" date="2023-04" db="EMBL/GenBank/DDBJ databases">
        <title>Phytophthora fragariaefolia NBRC 109709.</title>
        <authorList>
            <person name="Ichikawa N."/>
            <person name="Sato H."/>
            <person name="Tonouchi N."/>
        </authorList>
    </citation>
    <scope>NUCLEOTIDE SEQUENCE</scope>
    <source>
        <strain evidence="3">NBRC 109709</strain>
    </source>
</reference>
<feature type="compositionally biased region" description="Polar residues" evidence="1">
    <location>
        <begin position="86"/>
        <end position="116"/>
    </location>
</feature>
<keyword evidence="4" id="KW-1185">Reference proteome</keyword>
<evidence type="ECO:0000256" key="1">
    <source>
        <dbReference type="SAM" id="MobiDB-lite"/>
    </source>
</evidence>
<protein>
    <submittedName>
        <fullName evidence="3">Unnamed protein product</fullName>
    </submittedName>
</protein>
<evidence type="ECO:0000313" key="4">
    <source>
        <dbReference type="Proteomes" id="UP001165121"/>
    </source>
</evidence>
<sequence length="152" mass="17251">MHADWFTSHLLFLCYLLDPGPIVAHETRSPNQPADTDCDEDDDLSEDDRILERRMREALVQAQANFNTRIKEEHIQNADTCPVSVTIETTSSTRNTPSENRTNGRQRPIRGSTSRGSKYRGWGIGLRALSVRIQQQVAKRAEASVQRYDAHS</sequence>
<feature type="compositionally biased region" description="Acidic residues" evidence="1">
    <location>
        <begin position="36"/>
        <end position="45"/>
    </location>
</feature>
<dbReference type="Proteomes" id="UP001165121">
    <property type="component" value="Unassembled WGS sequence"/>
</dbReference>
<feature type="chain" id="PRO_5040988524" evidence="2">
    <location>
        <begin position="25"/>
        <end position="152"/>
    </location>
</feature>
<accession>A0A9W6TV64</accession>